<dbReference type="InterPro" id="IPR003599">
    <property type="entry name" value="Ig_sub"/>
</dbReference>
<dbReference type="GO" id="GO:0055013">
    <property type="term" value="P:cardiac muscle cell development"/>
    <property type="evidence" value="ECO:0007669"/>
    <property type="project" value="UniProtKB-ARBA"/>
</dbReference>
<feature type="domain" description="Ig-like" evidence="2">
    <location>
        <begin position="119"/>
        <end position="193"/>
    </location>
</feature>
<keyword evidence="1" id="KW-0393">Immunoglobulin domain</keyword>
<dbReference type="InterPro" id="IPR036179">
    <property type="entry name" value="Ig-like_dom_sf"/>
</dbReference>
<dbReference type="PANTHER" id="PTHR47633">
    <property type="entry name" value="IMMUNOGLOBULIN"/>
    <property type="match status" value="1"/>
</dbReference>
<dbReference type="SUPFAM" id="SSF48726">
    <property type="entry name" value="Immunoglobulin"/>
    <property type="match status" value="2"/>
</dbReference>
<dbReference type="AlphaFoldDB" id="A0A8D2JJJ0"/>
<dbReference type="CDD" id="cd00096">
    <property type="entry name" value="Ig"/>
    <property type="match status" value="1"/>
</dbReference>
<evidence type="ECO:0000256" key="1">
    <source>
        <dbReference type="ARBA" id="ARBA00023319"/>
    </source>
</evidence>
<dbReference type="PANTHER" id="PTHR47633:SF16">
    <property type="entry name" value="CAVP-TARGET PROTEIN-LIKE"/>
    <property type="match status" value="1"/>
</dbReference>
<dbReference type="FunFam" id="2.60.40.10:FF:000022">
    <property type="entry name" value="Cardiac titin"/>
    <property type="match status" value="1"/>
</dbReference>
<dbReference type="PROSITE" id="PS50835">
    <property type="entry name" value="IG_LIKE"/>
    <property type="match status" value="2"/>
</dbReference>
<dbReference type="Ensembl" id="ENSVKKT00000011875.1">
    <property type="protein sequence ID" value="ENSVKKP00000011597.1"/>
    <property type="gene ID" value="ENSVKKG00000008083.1"/>
</dbReference>
<reference evidence="3" key="2">
    <citation type="submission" date="2025-09" db="UniProtKB">
        <authorList>
            <consortium name="Ensembl"/>
        </authorList>
    </citation>
    <scope>IDENTIFICATION</scope>
</reference>
<evidence type="ECO:0000313" key="3">
    <source>
        <dbReference type="Ensembl" id="ENSVKKP00000011597.1"/>
    </source>
</evidence>
<dbReference type="SMART" id="SM00409">
    <property type="entry name" value="IG"/>
    <property type="match status" value="2"/>
</dbReference>
<reference evidence="3" key="1">
    <citation type="submission" date="2025-08" db="UniProtKB">
        <authorList>
            <consortium name="Ensembl"/>
        </authorList>
    </citation>
    <scope>IDENTIFICATION</scope>
</reference>
<dbReference type="GO" id="GO:0004672">
    <property type="term" value="F:protein kinase activity"/>
    <property type="evidence" value="ECO:0007669"/>
    <property type="project" value="TreeGrafter"/>
</dbReference>
<proteinExistence type="predicted"/>
<dbReference type="InterPro" id="IPR013783">
    <property type="entry name" value="Ig-like_fold"/>
</dbReference>
<dbReference type="FunFam" id="2.60.40.10:FF:000107">
    <property type="entry name" value="Myosin, light chain kinase a"/>
    <property type="match status" value="1"/>
</dbReference>
<organism evidence="3 4">
    <name type="scientific">Varanus komodoensis</name>
    <name type="common">Komodo dragon</name>
    <dbReference type="NCBI Taxonomy" id="61221"/>
    <lineage>
        <taxon>Eukaryota</taxon>
        <taxon>Metazoa</taxon>
        <taxon>Chordata</taxon>
        <taxon>Craniata</taxon>
        <taxon>Vertebrata</taxon>
        <taxon>Euteleostomi</taxon>
        <taxon>Lepidosauria</taxon>
        <taxon>Squamata</taxon>
        <taxon>Bifurcata</taxon>
        <taxon>Unidentata</taxon>
        <taxon>Episquamata</taxon>
        <taxon>Toxicofera</taxon>
        <taxon>Anguimorpha</taxon>
        <taxon>Paleoanguimorpha</taxon>
        <taxon>Varanoidea</taxon>
        <taxon>Varanidae</taxon>
        <taxon>Varanus</taxon>
    </lineage>
</organism>
<name>A0A8D2JJJ0_VARKO</name>
<accession>A0A8D2JJJ0</accession>
<feature type="domain" description="Ig-like" evidence="2">
    <location>
        <begin position="1"/>
        <end position="95"/>
    </location>
</feature>
<evidence type="ECO:0000313" key="4">
    <source>
        <dbReference type="Proteomes" id="UP000694545"/>
    </source>
</evidence>
<dbReference type="Pfam" id="PF07679">
    <property type="entry name" value="I-set"/>
    <property type="match status" value="2"/>
</dbReference>
<dbReference type="GO" id="GO:0003007">
    <property type="term" value="P:heart morphogenesis"/>
    <property type="evidence" value="ECO:0007669"/>
    <property type="project" value="UniProtKB-ARBA"/>
</dbReference>
<keyword evidence="4" id="KW-1185">Reference proteome</keyword>
<dbReference type="InterPro" id="IPR007110">
    <property type="entry name" value="Ig-like_dom"/>
</dbReference>
<dbReference type="SMART" id="SM00408">
    <property type="entry name" value="IGc2"/>
    <property type="match status" value="2"/>
</dbReference>
<sequence length="268" mass="29091">SELVQGKSRTCKLSDFSVEHGKSIILESTFSGTPALTVTWKKNGVKLTQSARCSITTTEKSGILEILNCTQEDEGEYVCEVANDAGEDVCHALVSILGVLLSKIALLFFHSLPSCVTIGEPVCLQCQVAGTPEIKVSWYKGDTKLRSTQAYKMHFKNNVASLAFNQVENADIGEYVCKAENSVGFATSTAVLSIKGDGYINQKRRGESGNMHRCLIVFNVLFLSVPMHVRMCKDGEKAGASGSLLWFSDVVAVSLVHQGQNVLFSLID</sequence>
<evidence type="ECO:0000259" key="2">
    <source>
        <dbReference type="PROSITE" id="PS50835"/>
    </source>
</evidence>
<protein>
    <recommendedName>
        <fullName evidence="2">Ig-like domain-containing protein</fullName>
    </recommendedName>
</protein>
<dbReference type="Gene3D" id="2.60.40.10">
    <property type="entry name" value="Immunoglobulins"/>
    <property type="match status" value="2"/>
</dbReference>
<dbReference type="InterPro" id="IPR003598">
    <property type="entry name" value="Ig_sub2"/>
</dbReference>
<dbReference type="Proteomes" id="UP000694545">
    <property type="component" value="Unplaced"/>
</dbReference>
<dbReference type="InterPro" id="IPR013098">
    <property type="entry name" value="Ig_I-set"/>
</dbReference>